<dbReference type="RefSeq" id="WP_093749859.1">
    <property type="nucleotide sequence ID" value="NZ_BSYN01000001.1"/>
</dbReference>
<evidence type="ECO:0000313" key="3">
    <source>
        <dbReference type="Proteomes" id="UP000198828"/>
    </source>
</evidence>
<dbReference type="InterPro" id="IPR036679">
    <property type="entry name" value="FlgN-like_sf"/>
</dbReference>
<sequence length="156" mass="18185">MTLDRIDKLISITRKKNELLNSLLSLTRVQAEEIEKEEMDNLNHILDQKDDIIKEINRLDLDFINIFSQIKKDHSIEDIEELSVEEYPNLKELKEAVKEVSSTLVSLSLIDEENTKAIKKKLELTKLELKKVKEGKKAYKGYAPTMIRSMLIDEKK</sequence>
<keyword evidence="3" id="KW-1185">Reference proteome</keyword>
<keyword evidence="1" id="KW-1005">Bacterial flagellum biogenesis</keyword>
<dbReference type="Proteomes" id="UP000198828">
    <property type="component" value="Unassembled WGS sequence"/>
</dbReference>
<proteinExistence type="predicted"/>
<accession>A0A1H2QGM4</accession>
<evidence type="ECO:0000313" key="2">
    <source>
        <dbReference type="EMBL" id="SDW06301.1"/>
    </source>
</evidence>
<dbReference type="Gene3D" id="1.20.58.300">
    <property type="entry name" value="FlgN-like"/>
    <property type="match status" value="1"/>
</dbReference>
<dbReference type="AlphaFoldDB" id="A0A1H2QGM4"/>
<dbReference type="EMBL" id="FNNG01000001">
    <property type="protein sequence ID" value="SDW06301.1"/>
    <property type="molecule type" value="Genomic_DNA"/>
</dbReference>
<dbReference type="SUPFAM" id="SSF140566">
    <property type="entry name" value="FlgN-like"/>
    <property type="match status" value="1"/>
</dbReference>
<dbReference type="Pfam" id="PF05130">
    <property type="entry name" value="FlgN"/>
    <property type="match status" value="1"/>
</dbReference>
<reference evidence="2 3" key="1">
    <citation type="submission" date="2016-10" db="EMBL/GenBank/DDBJ databases">
        <authorList>
            <person name="de Groot N.N."/>
        </authorList>
    </citation>
    <scope>NUCLEOTIDE SEQUENCE [LARGE SCALE GENOMIC DNA]</scope>
    <source>
        <strain evidence="2 3">DSM 23310</strain>
    </source>
</reference>
<dbReference type="InterPro" id="IPR007809">
    <property type="entry name" value="FlgN-like"/>
</dbReference>
<dbReference type="OrthoDB" id="1707621at2"/>
<organism evidence="2 3">
    <name type="scientific">Tepidimicrobium xylanilyticum</name>
    <dbReference type="NCBI Taxonomy" id="1123352"/>
    <lineage>
        <taxon>Bacteria</taxon>
        <taxon>Bacillati</taxon>
        <taxon>Bacillota</taxon>
        <taxon>Tissierellia</taxon>
        <taxon>Tissierellales</taxon>
        <taxon>Tepidimicrobiaceae</taxon>
        <taxon>Tepidimicrobium</taxon>
    </lineage>
</organism>
<evidence type="ECO:0000256" key="1">
    <source>
        <dbReference type="ARBA" id="ARBA00022795"/>
    </source>
</evidence>
<protein>
    <submittedName>
        <fullName evidence="2">FlgN protein</fullName>
    </submittedName>
</protein>
<dbReference type="GO" id="GO:0044780">
    <property type="term" value="P:bacterial-type flagellum assembly"/>
    <property type="evidence" value="ECO:0007669"/>
    <property type="project" value="InterPro"/>
</dbReference>
<gene>
    <name evidence="2" type="ORF">SAMN05660923_00143</name>
</gene>
<name>A0A1H2QGM4_9FIRM</name>